<evidence type="ECO:0000256" key="4">
    <source>
        <dbReference type="ARBA" id="ARBA00023136"/>
    </source>
</evidence>
<reference evidence="9" key="1">
    <citation type="journal article" date="2021" name="J Fungi (Basel)">
        <title>Genomic and Metabolomic Analyses of the Marine Fungus Emericellopsis cladophorae: Insights into Saltwater Adaptability Mechanisms and Its Biosynthetic Potential.</title>
        <authorList>
            <person name="Goncalves M.F.M."/>
            <person name="Hilario S."/>
            <person name="Van de Peer Y."/>
            <person name="Esteves A.C."/>
            <person name="Alves A."/>
        </authorList>
    </citation>
    <scope>NUCLEOTIDE SEQUENCE</scope>
    <source>
        <strain evidence="9">MUM 19.33</strain>
    </source>
</reference>
<sequence>MAEDLVHGVLAASSATILLTTLLVAARLWIRTKMGNLGKDDVTVTLAYVLLLTMAGLMITDGGLGRLRERVNDRDYEATLRYTAGISSTFSWGVAAAKITFAILYIRVLPQRFLLLLNKFLIAFLIAQAIEESLIAILHCRPVEAAFKIGVHGECLNMNVLWWSTFVFNMCTDLILFVQPIPTVWRLQMARTKRLGLVVMLSLGLLVCIISIIRIIYASRIQEDLTYRIAEAMIWSVVELAALITCSCIPCLRQIIQQIPYLNHALGLSSNKTPHGIYEHSGQPPHGSAPFRTHKLDYLPSRSKAYAHGTSGHFGTMSHAAAGATGTPNDSQEEIFPHKKDGNGRIVVTKEVTHNVEYNRTQTESSPSGSLRDEDTPYPVRASKD</sequence>
<feature type="compositionally biased region" description="Polar residues" evidence="6">
    <location>
        <begin position="356"/>
        <end position="369"/>
    </location>
</feature>
<feature type="transmembrane region" description="Helical" evidence="7">
    <location>
        <begin position="197"/>
        <end position="217"/>
    </location>
</feature>
<keyword evidence="3 7" id="KW-1133">Transmembrane helix</keyword>
<feature type="transmembrane region" description="Helical" evidence="7">
    <location>
        <begin position="160"/>
        <end position="185"/>
    </location>
</feature>
<name>A0A9Q0BDM1_9HYPO</name>
<comment type="similarity">
    <text evidence="5">Belongs to the SAT4 family.</text>
</comment>
<feature type="region of interest" description="Disordered" evidence="6">
    <location>
        <begin position="319"/>
        <end position="385"/>
    </location>
</feature>
<protein>
    <submittedName>
        <fullName evidence="9">Integral membrane</fullName>
    </submittedName>
</protein>
<keyword evidence="10" id="KW-1185">Reference proteome</keyword>
<dbReference type="Proteomes" id="UP001055219">
    <property type="component" value="Unassembled WGS sequence"/>
</dbReference>
<dbReference type="GO" id="GO:0016020">
    <property type="term" value="C:membrane"/>
    <property type="evidence" value="ECO:0007669"/>
    <property type="project" value="UniProtKB-SubCell"/>
</dbReference>
<keyword evidence="2 7" id="KW-0812">Transmembrane</keyword>
<feature type="transmembrane region" description="Helical" evidence="7">
    <location>
        <begin position="113"/>
        <end position="130"/>
    </location>
</feature>
<evidence type="ECO:0000313" key="10">
    <source>
        <dbReference type="Proteomes" id="UP001055219"/>
    </source>
</evidence>
<evidence type="ECO:0000256" key="3">
    <source>
        <dbReference type="ARBA" id="ARBA00022989"/>
    </source>
</evidence>
<dbReference type="InterPro" id="IPR049326">
    <property type="entry name" value="Rhodopsin_dom_fungi"/>
</dbReference>
<gene>
    <name evidence="9" type="ORF">J7T54_003108</name>
</gene>
<feature type="transmembrane region" description="Helical" evidence="7">
    <location>
        <begin position="232"/>
        <end position="252"/>
    </location>
</feature>
<dbReference type="InterPro" id="IPR052337">
    <property type="entry name" value="SAT4-like"/>
</dbReference>
<reference evidence="9" key="2">
    <citation type="submission" date="2022-07" db="EMBL/GenBank/DDBJ databases">
        <authorList>
            <person name="Goncalves M.F.M."/>
            <person name="Hilario S."/>
            <person name="Van De Peer Y."/>
            <person name="Esteves A.C."/>
            <person name="Alves A."/>
        </authorList>
    </citation>
    <scope>NUCLEOTIDE SEQUENCE</scope>
    <source>
        <strain evidence="9">MUM 19.33</strain>
    </source>
</reference>
<evidence type="ECO:0000256" key="7">
    <source>
        <dbReference type="SAM" id="Phobius"/>
    </source>
</evidence>
<proteinExistence type="inferred from homology"/>
<evidence type="ECO:0000256" key="2">
    <source>
        <dbReference type="ARBA" id="ARBA00022692"/>
    </source>
</evidence>
<comment type="subcellular location">
    <subcellularLocation>
        <location evidence="1">Membrane</location>
        <topology evidence="1">Multi-pass membrane protein</topology>
    </subcellularLocation>
</comment>
<dbReference type="OrthoDB" id="5413793at2759"/>
<feature type="transmembrane region" description="Helical" evidence="7">
    <location>
        <begin position="6"/>
        <end position="30"/>
    </location>
</feature>
<dbReference type="GeneID" id="75829613"/>
<keyword evidence="4 7" id="KW-0472">Membrane</keyword>
<accession>A0A9Q0BDM1</accession>
<dbReference type="Pfam" id="PF20684">
    <property type="entry name" value="Fung_rhodopsin"/>
    <property type="match status" value="1"/>
</dbReference>
<evidence type="ECO:0000256" key="1">
    <source>
        <dbReference type="ARBA" id="ARBA00004141"/>
    </source>
</evidence>
<comment type="caution">
    <text evidence="9">The sequence shown here is derived from an EMBL/GenBank/DDBJ whole genome shotgun (WGS) entry which is preliminary data.</text>
</comment>
<dbReference type="PANTHER" id="PTHR33048:SF123">
    <property type="entry name" value="INTEGRAL MEMBRANE PROTEIN"/>
    <property type="match status" value="1"/>
</dbReference>
<evidence type="ECO:0000313" key="9">
    <source>
        <dbReference type="EMBL" id="KAI6780966.1"/>
    </source>
</evidence>
<evidence type="ECO:0000256" key="5">
    <source>
        <dbReference type="ARBA" id="ARBA00038359"/>
    </source>
</evidence>
<dbReference type="AlphaFoldDB" id="A0A9Q0BDM1"/>
<dbReference type="EMBL" id="JAGIXG020000026">
    <property type="protein sequence ID" value="KAI6780966.1"/>
    <property type="molecule type" value="Genomic_DNA"/>
</dbReference>
<evidence type="ECO:0000259" key="8">
    <source>
        <dbReference type="Pfam" id="PF20684"/>
    </source>
</evidence>
<dbReference type="RefSeq" id="XP_051361822.1">
    <property type="nucleotide sequence ID" value="XM_051506915.1"/>
</dbReference>
<feature type="transmembrane region" description="Helical" evidence="7">
    <location>
        <begin position="80"/>
        <end position="106"/>
    </location>
</feature>
<dbReference type="PANTHER" id="PTHR33048">
    <property type="entry name" value="PTH11-LIKE INTEGRAL MEMBRANE PROTEIN (AFU_ORTHOLOGUE AFUA_5G11245)"/>
    <property type="match status" value="1"/>
</dbReference>
<organism evidence="9 10">
    <name type="scientific">Emericellopsis cladophorae</name>
    <dbReference type="NCBI Taxonomy" id="2686198"/>
    <lineage>
        <taxon>Eukaryota</taxon>
        <taxon>Fungi</taxon>
        <taxon>Dikarya</taxon>
        <taxon>Ascomycota</taxon>
        <taxon>Pezizomycotina</taxon>
        <taxon>Sordariomycetes</taxon>
        <taxon>Hypocreomycetidae</taxon>
        <taxon>Hypocreales</taxon>
        <taxon>Bionectriaceae</taxon>
        <taxon>Emericellopsis</taxon>
    </lineage>
</organism>
<feature type="transmembrane region" description="Helical" evidence="7">
    <location>
        <begin position="42"/>
        <end position="60"/>
    </location>
</feature>
<feature type="domain" description="Rhodopsin" evidence="8">
    <location>
        <begin position="26"/>
        <end position="257"/>
    </location>
</feature>
<evidence type="ECO:0000256" key="6">
    <source>
        <dbReference type="SAM" id="MobiDB-lite"/>
    </source>
</evidence>